<dbReference type="Proteomes" id="UP000070444">
    <property type="component" value="Unassembled WGS sequence"/>
</dbReference>
<reference evidence="2 3" key="1">
    <citation type="journal article" date="2015" name="Genome Biol. Evol.">
        <title>Phylogenomic analyses indicate that early fungi evolved digesting cell walls of algal ancestors of land plants.</title>
        <authorList>
            <person name="Chang Y."/>
            <person name="Wang S."/>
            <person name="Sekimoto S."/>
            <person name="Aerts A.L."/>
            <person name="Choi C."/>
            <person name="Clum A."/>
            <person name="LaButti K.M."/>
            <person name="Lindquist E.A."/>
            <person name="Yee Ngan C."/>
            <person name="Ohm R.A."/>
            <person name="Salamov A.A."/>
            <person name="Grigoriev I.V."/>
            <person name="Spatafora J.W."/>
            <person name="Berbee M.L."/>
        </authorList>
    </citation>
    <scope>NUCLEOTIDE SEQUENCE [LARGE SCALE GENOMIC DNA]</scope>
    <source>
        <strain evidence="2 3">NRRL 28638</strain>
    </source>
</reference>
<keyword evidence="1" id="KW-0732">Signal</keyword>
<evidence type="ECO:0000313" key="3">
    <source>
        <dbReference type="Proteomes" id="UP000070444"/>
    </source>
</evidence>
<sequence length="115" mass="12275">MHSLSLFTAFATVISAAPQFFPGGPGFGYPGGYPGFGYPGGYPGFGNAPGDVYAHQLPANTFGSGNVFNKNEVRPGQEGQFWVNWNDLDVEGVTFLRIGQFPFAFATAAVETTRE</sequence>
<protein>
    <submittedName>
        <fullName evidence="2">Uncharacterized protein</fullName>
    </submittedName>
</protein>
<proteinExistence type="predicted"/>
<feature type="signal peptide" evidence="1">
    <location>
        <begin position="1"/>
        <end position="16"/>
    </location>
</feature>
<accession>A0A137NVX5</accession>
<gene>
    <name evidence="2" type="ORF">CONCODRAFT_11328</name>
</gene>
<keyword evidence="3" id="KW-1185">Reference proteome</keyword>
<feature type="chain" id="PRO_5007294209" evidence="1">
    <location>
        <begin position="17"/>
        <end position="115"/>
    </location>
</feature>
<organism evidence="2 3">
    <name type="scientific">Conidiobolus coronatus (strain ATCC 28846 / CBS 209.66 / NRRL 28638)</name>
    <name type="common">Delacroixia coronata</name>
    <dbReference type="NCBI Taxonomy" id="796925"/>
    <lineage>
        <taxon>Eukaryota</taxon>
        <taxon>Fungi</taxon>
        <taxon>Fungi incertae sedis</taxon>
        <taxon>Zoopagomycota</taxon>
        <taxon>Entomophthoromycotina</taxon>
        <taxon>Entomophthoromycetes</taxon>
        <taxon>Entomophthorales</taxon>
        <taxon>Ancylistaceae</taxon>
        <taxon>Conidiobolus</taxon>
    </lineage>
</organism>
<evidence type="ECO:0000256" key="1">
    <source>
        <dbReference type="SAM" id="SignalP"/>
    </source>
</evidence>
<dbReference type="AlphaFoldDB" id="A0A137NVX5"/>
<name>A0A137NVX5_CONC2</name>
<evidence type="ECO:0000313" key="2">
    <source>
        <dbReference type="EMBL" id="KXN66764.1"/>
    </source>
</evidence>
<dbReference type="EMBL" id="KQ964692">
    <property type="protein sequence ID" value="KXN66764.1"/>
    <property type="molecule type" value="Genomic_DNA"/>
</dbReference>